<organism evidence="10 11">
    <name type="scientific">Trichinella britovi</name>
    <name type="common">Parasitic roundworm</name>
    <dbReference type="NCBI Taxonomy" id="45882"/>
    <lineage>
        <taxon>Eukaryota</taxon>
        <taxon>Metazoa</taxon>
        <taxon>Ecdysozoa</taxon>
        <taxon>Nematoda</taxon>
        <taxon>Enoplea</taxon>
        <taxon>Dorylaimia</taxon>
        <taxon>Trichinellida</taxon>
        <taxon>Trichinellidae</taxon>
        <taxon>Trichinella</taxon>
    </lineage>
</organism>
<comment type="caution">
    <text evidence="10">The sequence shown here is derived from an EMBL/GenBank/DDBJ whole genome shotgun (WGS) entry which is preliminary data.</text>
</comment>
<evidence type="ECO:0000256" key="1">
    <source>
        <dbReference type="ARBA" id="ARBA00004123"/>
    </source>
</evidence>
<evidence type="ECO:0000256" key="7">
    <source>
        <dbReference type="ARBA" id="ARBA00031257"/>
    </source>
</evidence>
<dbReference type="InterPro" id="IPR019258">
    <property type="entry name" value="Mediator_Med4"/>
</dbReference>
<evidence type="ECO:0000256" key="2">
    <source>
        <dbReference type="ARBA" id="ARBA00009626"/>
    </source>
</evidence>
<gene>
    <name evidence="10" type="primary">med4</name>
    <name evidence="8" type="synonym">MED4</name>
    <name evidence="10" type="ORF">T03_2290</name>
</gene>
<proteinExistence type="inferred from homology"/>
<dbReference type="OMA" id="PVEVEMW"/>
<comment type="subcellular location">
    <subcellularLocation>
        <location evidence="1 8">Nucleus</location>
    </subcellularLocation>
</comment>
<dbReference type="PANTHER" id="PTHR13208">
    <property type="entry name" value="MEDIATOR OF RNA POLYMERASE II TRANSCRIPTION SUBUNIT 4"/>
    <property type="match status" value="1"/>
</dbReference>
<evidence type="ECO:0000313" key="11">
    <source>
        <dbReference type="Proteomes" id="UP000054653"/>
    </source>
</evidence>
<dbReference type="OrthoDB" id="1929813at2759"/>
<comment type="function">
    <text evidence="8">Component of the Mediator complex, a coactivator involved in the regulated transcription of nearly all RNA polymerase II-dependent genes. Mediator functions as a bridge to convey information from gene-specific regulatory proteins to the basal RNA polymerase II transcription machinery. Mediator is recruited to promoters by direct interactions with regulatory proteins and serves as a scaffold for the assembly of a functional preinitiation complex with RNA polymerase II and the general transcription factors.</text>
</comment>
<evidence type="ECO:0000313" key="10">
    <source>
        <dbReference type="EMBL" id="KRY54217.1"/>
    </source>
</evidence>
<name>A0A0V1CYE5_TRIBR</name>
<evidence type="ECO:0000256" key="3">
    <source>
        <dbReference type="ARBA" id="ARBA00020629"/>
    </source>
</evidence>
<dbReference type="GO" id="GO:0006357">
    <property type="term" value="P:regulation of transcription by RNA polymerase II"/>
    <property type="evidence" value="ECO:0007669"/>
    <property type="project" value="InterPro"/>
</dbReference>
<sequence length="333" mass="36361">MNYSTNEDECESVRRQLLDVVDDLELICRQVSEILTVSKESRLHHDFKLSDLIELFKVKEDHLEELLKVAKMQTERQRLIDALESEIAVRDEYIERLRTCLIESESTLTNAIFQANLKLKSIAQSELRKVSPEEVIRYAHRISAAYSVSAPMNWQVVLSVHFAFNLGDIERPFPLDIEMRSGWLARVTGSADYVSPAVAATPFGTGTATMPHLSGVDSLHSSESVAHMMAPPKLGWPSPRPAASQLISPKNRLPVPPSPNIPSSLPGRGTASIRQPIRESSPIITTGSPLVKRDTAAATATATPTSSSVVVVDDVVEAMSSDSSSSSSSDSVG</sequence>
<evidence type="ECO:0000256" key="8">
    <source>
        <dbReference type="RuleBase" id="RU364141"/>
    </source>
</evidence>
<dbReference type="GO" id="GO:0003712">
    <property type="term" value="F:transcription coregulator activity"/>
    <property type="evidence" value="ECO:0007669"/>
    <property type="project" value="InterPro"/>
</dbReference>
<dbReference type="Proteomes" id="UP000054653">
    <property type="component" value="Unassembled WGS sequence"/>
</dbReference>
<dbReference type="GO" id="GO:0070847">
    <property type="term" value="C:core mediator complex"/>
    <property type="evidence" value="ECO:0007669"/>
    <property type="project" value="TreeGrafter"/>
</dbReference>
<protein>
    <recommendedName>
        <fullName evidence="3 8">Mediator of RNA polymerase II transcription subunit 4</fullName>
    </recommendedName>
    <alternativeName>
        <fullName evidence="7 8">Mediator complex subunit 4</fullName>
    </alternativeName>
</protein>
<dbReference type="PANTHER" id="PTHR13208:SF2">
    <property type="entry name" value="MEDIATOR OF RNA POLYMERASE II TRANSCRIPTION SUBUNIT 4"/>
    <property type="match status" value="1"/>
</dbReference>
<keyword evidence="8" id="KW-0010">Activator</keyword>
<accession>A0A0V1CYE5</accession>
<feature type="region of interest" description="Disordered" evidence="9">
    <location>
        <begin position="232"/>
        <end position="307"/>
    </location>
</feature>
<comment type="subunit">
    <text evidence="8">Component of the Mediator complex.</text>
</comment>
<evidence type="ECO:0000256" key="5">
    <source>
        <dbReference type="ARBA" id="ARBA00023163"/>
    </source>
</evidence>
<dbReference type="AlphaFoldDB" id="A0A0V1CYE5"/>
<dbReference type="STRING" id="45882.A0A0V1CYE5"/>
<feature type="compositionally biased region" description="Low complexity" evidence="9">
    <location>
        <begin position="296"/>
        <end position="307"/>
    </location>
</feature>
<keyword evidence="4 8" id="KW-0805">Transcription regulation</keyword>
<evidence type="ECO:0000256" key="4">
    <source>
        <dbReference type="ARBA" id="ARBA00023015"/>
    </source>
</evidence>
<keyword evidence="6 8" id="KW-0539">Nucleus</keyword>
<evidence type="ECO:0000256" key="6">
    <source>
        <dbReference type="ARBA" id="ARBA00023242"/>
    </source>
</evidence>
<keyword evidence="5 8" id="KW-0804">Transcription</keyword>
<dbReference type="Pfam" id="PF10018">
    <property type="entry name" value="Med4"/>
    <property type="match status" value="1"/>
</dbReference>
<evidence type="ECO:0000256" key="9">
    <source>
        <dbReference type="SAM" id="MobiDB-lite"/>
    </source>
</evidence>
<reference evidence="10 11" key="1">
    <citation type="submission" date="2015-01" db="EMBL/GenBank/DDBJ databases">
        <title>Evolution of Trichinella species and genotypes.</title>
        <authorList>
            <person name="Korhonen P.K."/>
            <person name="Edoardo P."/>
            <person name="Giuseppe L.R."/>
            <person name="Gasser R.B."/>
        </authorList>
    </citation>
    <scope>NUCLEOTIDE SEQUENCE [LARGE SCALE GENOMIC DNA]</scope>
    <source>
        <strain evidence="10">ISS120</strain>
    </source>
</reference>
<dbReference type="GO" id="GO:0016592">
    <property type="term" value="C:mediator complex"/>
    <property type="evidence" value="ECO:0007669"/>
    <property type="project" value="InterPro"/>
</dbReference>
<comment type="similarity">
    <text evidence="2 8">Belongs to the Mediator complex subunit 4 family.</text>
</comment>
<dbReference type="EMBL" id="JYDI01000073">
    <property type="protein sequence ID" value="KRY54217.1"/>
    <property type="molecule type" value="Genomic_DNA"/>
</dbReference>
<keyword evidence="11" id="KW-1185">Reference proteome</keyword>